<evidence type="ECO:0000313" key="4">
    <source>
        <dbReference type="Proteomes" id="UP000027361"/>
    </source>
</evidence>
<dbReference type="RefSeq" id="XP_013242970.1">
    <property type="nucleotide sequence ID" value="XM_013387516.1"/>
</dbReference>
<feature type="signal peptide" evidence="2">
    <location>
        <begin position="1"/>
        <end position="33"/>
    </location>
</feature>
<protein>
    <submittedName>
        <fullName evidence="3">Pali-domain-containing protein</fullName>
    </submittedName>
</protein>
<gene>
    <name evidence="3" type="ORF">K437DRAFT_274424</name>
</gene>
<comment type="caution">
    <text evidence="3">The sequence shown here is derived from an EMBL/GenBank/DDBJ whole genome shotgun (WGS) entry which is preliminary data.</text>
</comment>
<name>A0A066VXA7_TILAU</name>
<dbReference type="PANTHER" id="PTHR28013">
    <property type="entry name" value="PROTEIN DCV1-RELATED"/>
    <property type="match status" value="1"/>
</dbReference>
<keyword evidence="4" id="KW-1185">Reference proteome</keyword>
<reference evidence="3 4" key="1">
    <citation type="submission" date="2014-05" db="EMBL/GenBank/DDBJ databases">
        <title>Draft genome sequence of a rare smut relative, Tilletiaria anomala UBC 951.</title>
        <authorList>
            <consortium name="DOE Joint Genome Institute"/>
            <person name="Toome M."/>
            <person name="Kuo A."/>
            <person name="Henrissat B."/>
            <person name="Lipzen A."/>
            <person name="Tritt A."/>
            <person name="Yoshinaga Y."/>
            <person name="Zane M."/>
            <person name="Barry K."/>
            <person name="Grigoriev I.V."/>
            <person name="Spatafora J.W."/>
            <person name="Aimea M.C."/>
        </authorList>
    </citation>
    <scope>NUCLEOTIDE SEQUENCE [LARGE SCALE GENOMIC DNA]</scope>
    <source>
        <strain evidence="3 4">UBC 951</strain>
    </source>
</reference>
<evidence type="ECO:0000256" key="2">
    <source>
        <dbReference type="SAM" id="SignalP"/>
    </source>
</evidence>
<keyword evidence="2" id="KW-0732">Signal</keyword>
<dbReference type="GeneID" id="25266526"/>
<organism evidence="3 4">
    <name type="scientific">Tilletiaria anomala (strain ATCC 24038 / CBS 436.72 / UBC 951)</name>
    <dbReference type="NCBI Taxonomy" id="1037660"/>
    <lineage>
        <taxon>Eukaryota</taxon>
        <taxon>Fungi</taxon>
        <taxon>Dikarya</taxon>
        <taxon>Basidiomycota</taxon>
        <taxon>Ustilaginomycotina</taxon>
        <taxon>Exobasidiomycetes</taxon>
        <taxon>Georgefischeriales</taxon>
        <taxon>Tilletiariaceae</taxon>
        <taxon>Tilletiaria</taxon>
    </lineage>
</organism>
<dbReference type="InParanoid" id="A0A066VXA7"/>
<dbReference type="InterPro" id="IPR051380">
    <property type="entry name" value="pH-response_reg_palI/RIM9"/>
</dbReference>
<dbReference type="AlphaFoldDB" id="A0A066VXA7"/>
<dbReference type="PANTHER" id="PTHR28013:SF4">
    <property type="entry name" value="MARVEL DOMAIN-CONTAINING PROTEIN"/>
    <property type="match status" value="1"/>
</dbReference>
<dbReference type="Pfam" id="PF06687">
    <property type="entry name" value="SUR7"/>
    <property type="match status" value="1"/>
</dbReference>
<keyword evidence="1" id="KW-1133">Transmembrane helix</keyword>
<dbReference type="GO" id="GO:0005886">
    <property type="term" value="C:plasma membrane"/>
    <property type="evidence" value="ECO:0007669"/>
    <property type="project" value="InterPro"/>
</dbReference>
<dbReference type="InterPro" id="IPR009571">
    <property type="entry name" value="SUR7/Rim9-like_fungi"/>
</dbReference>
<evidence type="ECO:0000256" key="1">
    <source>
        <dbReference type="SAM" id="Phobius"/>
    </source>
</evidence>
<dbReference type="STRING" id="1037660.A0A066VXA7"/>
<dbReference type="Gene3D" id="1.20.140.150">
    <property type="match status" value="1"/>
</dbReference>
<feature type="transmembrane region" description="Helical" evidence="1">
    <location>
        <begin position="156"/>
        <end position="175"/>
    </location>
</feature>
<dbReference type="Proteomes" id="UP000027361">
    <property type="component" value="Unassembled WGS sequence"/>
</dbReference>
<dbReference type="EMBL" id="JMSN01000047">
    <property type="protein sequence ID" value="KDN44903.1"/>
    <property type="molecule type" value="Genomic_DNA"/>
</dbReference>
<proteinExistence type="predicted"/>
<dbReference type="OMA" id="FAGCTVC"/>
<dbReference type="OrthoDB" id="2354757at2759"/>
<feature type="chain" id="PRO_5001632413" evidence="2">
    <location>
        <begin position="34"/>
        <end position="271"/>
    </location>
</feature>
<evidence type="ECO:0000313" key="3">
    <source>
        <dbReference type="EMBL" id="KDN44903.1"/>
    </source>
</evidence>
<feature type="transmembrane region" description="Helical" evidence="1">
    <location>
        <begin position="195"/>
        <end position="216"/>
    </location>
</feature>
<keyword evidence="1" id="KW-0812">Transmembrane</keyword>
<dbReference type="GO" id="GO:0035838">
    <property type="term" value="C:growing cell tip"/>
    <property type="evidence" value="ECO:0007669"/>
    <property type="project" value="TreeGrafter"/>
</dbReference>
<dbReference type="HOGENOM" id="CLU_088627_0_0_1"/>
<feature type="transmembrane region" description="Helical" evidence="1">
    <location>
        <begin position="125"/>
        <end position="144"/>
    </location>
</feature>
<keyword evidence="1" id="KW-0472">Membrane</keyword>
<dbReference type="GO" id="GO:0032153">
    <property type="term" value="C:cell division site"/>
    <property type="evidence" value="ECO:0007669"/>
    <property type="project" value="TreeGrafter"/>
</dbReference>
<sequence>MVRRSCCIPGVVLSFLGMALLLLCTVSTPLAWGSNSNIGFVQSGDLLNDAGEGLIDYTDGSNTNRQIQYITFGTYGYCTKGVGESSYRFCNNLGSAYAVYLRPSGNETTAAYSQTEIKSSWTRGLVLHIVAFVIAVIALVLACVPNMMILLISSLAHLLAALFALIAFIIDIVLFVYSRNRIQQVAPGASVYPWIGFYCALISIPLLVLAGITVCCGRREKGDDFTASSSKRSGIDFGGMFKRKNRADVNEGGVLLSSRQKVLEAFEDSRA</sequence>
<accession>A0A066VXA7</accession>